<organism evidence="1 2">
    <name type="scientific">Ilex paraguariensis</name>
    <name type="common">yerba mate</name>
    <dbReference type="NCBI Taxonomy" id="185542"/>
    <lineage>
        <taxon>Eukaryota</taxon>
        <taxon>Viridiplantae</taxon>
        <taxon>Streptophyta</taxon>
        <taxon>Embryophyta</taxon>
        <taxon>Tracheophyta</taxon>
        <taxon>Spermatophyta</taxon>
        <taxon>Magnoliopsida</taxon>
        <taxon>eudicotyledons</taxon>
        <taxon>Gunneridae</taxon>
        <taxon>Pentapetalae</taxon>
        <taxon>asterids</taxon>
        <taxon>campanulids</taxon>
        <taxon>Aquifoliales</taxon>
        <taxon>Aquifoliaceae</taxon>
        <taxon>Ilex</taxon>
    </lineage>
</organism>
<keyword evidence="2" id="KW-1185">Reference proteome</keyword>
<reference evidence="1 2" key="1">
    <citation type="submission" date="2024-02" db="EMBL/GenBank/DDBJ databases">
        <authorList>
            <person name="Vignale AGUSTIN F."/>
            <person name="Sosa J E."/>
            <person name="Modenutti C."/>
        </authorList>
    </citation>
    <scope>NUCLEOTIDE SEQUENCE [LARGE SCALE GENOMIC DNA]</scope>
</reference>
<protein>
    <submittedName>
        <fullName evidence="1">Uncharacterized protein</fullName>
    </submittedName>
</protein>
<evidence type="ECO:0000313" key="1">
    <source>
        <dbReference type="EMBL" id="CAK9167749.1"/>
    </source>
</evidence>
<comment type="caution">
    <text evidence="1">The sequence shown here is derived from an EMBL/GenBank/DDBJ whole genome shotgun (WGS) entry which is preliminary data.</text>
</comment>
<dbReference type="EMBL" id="CAUOFW020004913">
    <property type="protein sequence ID" value="CAK9167749.1"/>
    <property type="molecule type" value="Genomic_DNA"/>
</dbReference>
<evidence type="ECO:0000313" key="2">
    <source>
        <dbReference type="Proteomes" id="UP001642360"/>
    </source>
</evidence>
<name>A0ABC8TE99_9AQUA</name>
<dbReference type="Proteomes" id="UP001642360">
    <property type="component" value="Unassembled WGS sequence"/>
</dbReference>
<gene>
    <name evidence="1" type="ORF">ILEXP_LOCUS37036</name>
</gene>
<proteinExistence type="predicted"/>
<dbReference type="AlphaFoldDB" id="A0ABC8TE99"/>
<sequence length="149" mass="17105">MIFTIPVVVERTLVVEPTHTSVRFSSHIGRSNGEINGGGLLLMAKFKAQEMSKGIYQAKASARDERDVTMEVHEKFRISKRFTYGCKSIHRENMRSRAHYTTLEVSRPTMLRGAVRVEVWDVVEEEDEINETAGVVEAIEKFWTFVDRL</sequence>
<accession>A0ABC8TE99</accession>